<dbReference type="PRINTS" id="PR01210">
    <property type="entry name" value="GGTRANSPTASE"/>
</dbReference>
<dbReference type="InterPro" id="IPR052896">
    <property type="entry name" value="GGT-like_enzyme"/>
</dbReference>
<evidence type="ECO:0000313" key="8">
    <source>
        <dbReference type="Proteomes" id="UP000050465"/>
    </source>
</evidence>
<gene>
    <name evidence="7" type="primary">ggt</name>
    <name evidence="7" type="ORF">HLUCCA11_12060</name>
</gene>
<evidence type="ECO:0000256" key="4">
    <source>
        <dbReference type="PIRSR" id="PIRSR600101-1"/>
    </source>
</evidence>
<dbReference type="GO" id="GO:0103068">
    <property type="term" value="F:leukotriene C4 gamma-glutamyl transferase activity"/>
    <property type="evidence" value="ECO:0007669"/>
    <property type="project" value="UniProtKB-EC"/>
</dbReference>
<comment type="similarity">
    <text evidence="6">Belongs to the gamma-glutamyltransferase family.</text>
</comment>
<comment type="PTM">
    <text evidence="6">Cleaved by autocatalysis into a large and a small subunit.</text>
</comment>
<evidence type="ECO:0000256" key="3">
    <source>
        <dbReference type="ARBA" id="ARBA00047417"/>
    </source>
</evidence>
<comment type="pathway">
    <text evidence="6">Sulfur metabolism; glutathione metabolism.</text>
</comment>
<dbReference type="GO" id="GO:0036374">
    <property type="term" value="F:glutathione hydrolase activity"/>
    <property type="evidence" value="ECO:0007669"/>
    <property type="project" value="UniProtKB-UniRule"/>
</dbReference>
<dbReference type="Gene3D" id="1.10.246.130">
    <property type="match status" value="1"/>
</dbReference>
<organism evidence="7 8">
    <name type="scientific">Phormidesmis priestleyi Ana</name>
    <dbReference type="NCBI Taxonomy" id="1666911"/>
    <lineage>
        <taxon>Bacteria</taxon>
        <taxon>Bacillati</taxon>
        <taxon>Cyanobacteriota</taxon>
        <taxon>Cyanophyceae</taxon>
        <taxon>Leptolyngbyales</taxon>
        <taxon>Leptolyngbyaceae</taxon>
        <taxon>Phormidesmis</taxon>
    </lineage>
</organism>
<dbReference type="PATRIC" id="fig|1666911.3.peg.4485"/>
<keyword evidence="6 7" id="KW-0808">Transferase</keyword>
<dbReference type="InterPro" id="IPR043138">
    <property type="entry name" value="GGT_lsub"/>
</dbReference>
<dbReference type="Proteomes" id="UP000050465">
    <property type="component" value="Unassembled WGS sequence"/>
</dbReference>
<name>A0A0P7ZQ39_9CYAN</name>
<dbReference type="InterPro" id="IPR000101">
    <property type="entry name" value="GGT_peptidase"/>
</dbReference>
<dbReference type="SUPFAM" id="SSF56235">
    <property type="entry name" value="N-terminal nucleophile aminohydrolases (Ntn hydrolases)"/>
    <property type="match status" value="1"/>
</dbReference>
<keyword evidence="6 7" id="KW-0012">Acyltransferase</keyword>
<comment type="caution">
    <text evidence="7">The sequence shown here is derived from an EMBL/GenBank/DDBJ whole genome shotgun (WGS) entry which is preliminary data.</text>
</comment>
<feature type="binding site" evidence="5">
    <location>
        <position position="434"/>
    </location>
    <ligand>
        <name>L-glutamate</name>
        <dbReference type="ChEBI" id="CHEBI:29985"/>
    </ligand>
</feature>
<dbReference type="NCBIfam" id="TIGR00066">
    <property type="entry name" value="g_glut_trans"/>
    <property type="match status" value="1"/>
</dbReference>
<dbReference type="EMBL" id="LJZR01000014">
    <property type="protein sequence ID" value="KPQ35147.1"/>
    <property type="molecule type" value="Genomic_DNA"/>
</dbReference>
<keyword evidence="6" id="KW-0378">Hydrolase</keyword>
<proteinExistence type="inferred from homology"/>
<protein>
    <recommendedName>
        <fullName evidence="6">Glutathione hydrolase proenzyme</fullName>
        <ecNumber evidence="6">2.3.2.2</ecNumber>
        <ecNumber evidence="6">3.4.19.13</ecNumber>
    </recommendedName>
    <component>
        <recommendedName>
            <fullName evidence="6">Glutathione hydrolase large chain</fullName>
        </recommendedName>
    </component>
    <component>
        <recommendedName>
            <fullName evidence="6">Glutathione hydrolase small chain</fullName>
        </recommendedName>
    </component>
</protein>
<evidence type="ECO:0000256" key="2">
    <source>
        <dbReference type="ARBA" id="ARBA00001089"/>
    </source>
</evidence>
<comment type="catalytic activity">
    <reaction evidence="2 6">
        <text>glutathione + H2O = L-cysteinylglycine + L-glutamate</text>
        <dbReference type="Rhea" id="RHEA:28807"/>
        <dbReference type="ChEBI" id="CHEBI:15377"/>
        <dbReference type="ChEBI" id="CHEBI:29985"/>
        <dbReference type="ChEBI" id="CHEBI:57925"/>
        <dbReference type="ChEBI" id="CHEBI:61694"/>
        <dbReference type="EC" id="3.4.19.13"/>
    </reaction>
</comment>
<accession>A0A0P7ZQ39</accession>
<dbReference type="PANTHER" id="PTHR43881:SF1">
    <property type="entry name" value="GAMMA-GLUTAMYLTRANSPEPTIDASE (AFU_ORTHOLOGUE AFUA_4G13580)"/>
    <property type="match status" value="1"/>
</dbReference>
<comment type="catalytic activity">
    <reaction evidence="1 6">
        <text>an S-substituted glutathione + H2O = an S-substituted L-cysteinylglycine + L-glutamate</text>
        <dbReference type="Rhea" id="RHEA:59468"/>
        <dbReference type="ChEBI" id="CHEBI:15377"/>
        <dbReference type="ChEBI" id="CHEBI:29985"/>
        <dbReference type="ChEBI" id="CHEBI:90779"/>
        <dbReference type="ChEBI" id="CHEBI:143103"/>
        <dbReference type="EC" id="3.4.19.13"/>
    </reaction>
</comment>
<dbReference type="EC" id="2.3.2.2" evidence="6"/>
<comment type="catalytic activity">
    <reaction evidence="3 6">
        <text>an N-terminal (5-L-glutamyl)-[peptide] + an alpha-amino acid = 5-L-glutamyl amino acid + an N-terminal L-alpha-aminoacyl-[peptide]</text>
        <dbReference type="Rhea" id="RHEA:23904"/>
        <dbReference type="Rhea" id="RHEA-COMP:9780"/>
        <dbReference type="Rhea" id="RHEA-COMP:9795"/>
        <dbReference type="ChEBI" id="CHEBI:77644"/>
        <dbReference type="ChEBI" id="CHEBI:78597"/>
        <dbReference type="ChEBI" id="CHEBI:78599"/>
        <dbReference type="ChEBI" id="CHEBI:78608"/>
        <dbReference type="EC" id="2.3.2.2"/>
    </reaction>
</comment>
<dbReference type="InterPro" id="IPR029055">
    <property type="entry name" value="Ntn_hydrolases_N"/>
</dbReference>
<dbReference type="GO" id="GO:0006750">
    <property type="term" value="P:glutathione biosynthetic process"/>
    <property type="evidence" value="ECO:0007669"/>
    <property type="project" value="UniProtKB-KW"/>
</dbReference>
<dbReference type="GO" id="GO:0006751">
    <property type="term" value="P:glutathione catabolic process"/>
    <property type="evidence" value="ECO:0007669"/>
    <property type="project" value="UniProtKB-UniRule"/>
</dbReference>
<dbReference type="AlphaFoldDB" id="A0A0P7ZQ39"/>
<dbReference type="EC" id="3.4.19.13" evidence="6"/>
<dbReference type="UniPathway" id="UPA00204"/>
<dbReference type="STRING" id="1666911.HLUCCA11_12060"/>
<dbReference type="PANTHER" id="PTHR43881">
    <property type="entry name" value="GAMMA-GLUTAMYLTRANSPEPTIDASE (AFU_ORTHOLOGUE AFUA_4G13580)"/>
    <property type="match status" value="1"/>
</dbReference>
<evidence type="ECO:0000256" key="6">
    <source>
        <dbReference type="RuleBase" id="RU368036"/>
    </source>
</evidence>
<keyword evidence="6" id="KW-0317">Glutathione biosynthesis</keyword>
<keyword evidence="6" id="KW-0865">Zymogen</keyword>
<feature type="active site" description="Nucleophile" evidence="4">
    <location>
        <position position="351"/>
    </location>
</feature>
<evidence type="ECO:0000256" key="5">
    <source>
        <dbReference type="PIRSR" id="PIRSR600101-2"/>
    </source>
</evidence>
<sequence length="529" mass="56754">MRDFHLPGRSPAYGHRGMAATSHSLATLTAIDILRAGGNAVDAAIAASAVLCVVEPQATGIGGDCFVLYAPANQGSVVALNGSGKAPGKANLSWFVDQGMKQISLQSPHSVTVPGAIDAWCKLHDDYGRKTFSELLAPAIRLAIEGYTVHPRVAYDWAQLAKKLKATENATQTLLVDGEAPKAGDRHRQPKLGHTLQTIADQGRDGFYAGPVAEDIVSYLQSIGGLHTLEDFAAPQAEYVTPISTQYRGYDVFECPPNGQGLTALIMLNILSGFDLTDFSPMSAQRLHLECEAARLAYGVRDRYIADPNQADIPLAFLLSPDYADQLRSKISLDKAMPPLADSDFPVHPDTVYLCVVDQEGNAVSFINSVFHGFGSGLVSPKTGVLLQNRGAGFVLEAGHRNAIAPYKRPLHTIIPGMLMKAGRVVMPFGVMGGQYQPTGQTHFLTNLLDYRMDVQTALDFPRVFHDGKVCQIERGIPDQIKHGLEAIGHKVVPAVLPHGGGQAIWIEETGSLVGGSDPRKDGCALGYE</sequence>
<dbReference type="Gene3D" id="3.60.20.40">
    <property type="match status" value="1"/>
</dbReference>
<dbReference type="Pfam" id="PF01019">
    <property type="entry name" value="G_glu_transpept"/>
    <property type="match status" value="1"/>
</dbReference>
<comment type="subunit">
    <text evidence="6">This enzyme consists of two polypeptide chains, which are synthesized in precursor form from a single polypeptide.</text>
</comment>
<evidence type="ECO:0000256" key="1">
    <source>
        <dbReference type="ARBA" id="ARBA00001049"/>
    </source>
</evidence>
<reference evidence="7 8" key="1">
    <citation type="submission" date="2015-09" db="EMBL/GenBank/DDBJ databases">
        <title>Identification and resolution of microdiversity through metagenomic sequencing of parallel consortia.</title>
        <authorList>
            <person name="Nelson W.C."/>
            <person name="Romine M.F."/>
            <person name="Lindemann S.R."/>
        </authorList>
    </citation>
    <scope>NUCLEOTIDE SEQUENCE [LARGE SCALE GENOMIC DNA]</scope>
    <source>
        <strain evidence="7">Ana</strain>
    </source>
</reference>
<dbReference type="InterPro" id="IPR043137">
    <property type="entry name" value="GGT_ssub_C"/>
</dbReference>
<evidence type="ECO:0000313" key="7">
    <source>
        <dbReference type="EMBL" id="KPQ35147.1"/>
    </source>
</evidence>